<name>A0ABW2Y2S5_9ACTN</name>
<sequence>MTHPALDVETEKVGIVIQNRVVVSLSVRMAEAVRVCAESGRGLVVATSALSRLTLPMRLAVSGPGSSWAVKGADGVYYNGLNGEVMEWDGEAFLPGGAAHREFVEAKAEGLQLIVSGTVRYPAAEGLAVGGFAEALFRCLTGDAPRGWGLFEPAGIPWDIAEVTKLCRERAPGPSFLVVVGAGIATVEISRTLSGVEETVTLGVGVEALPGMRGIVETAVRYPLVSLTVQACPGRRDVTSVPQYSGLPAPVGLVVGAEGASRARGLGGVTVGNGVWIEVGDGRTPEDWGRFGEILQRLGPEIPGTMFAP</sequence>
<dbReference type="EMBL" id="JBHTGP010000035">
    <property type="protein sequence ID" value="MFD0692093.1"/>
    <property type="molecule type" value="Genomic_DNA"/>
</dbReference>
<evidence type="ECO:0000313" key="1">
    <source>
        <dbReference type="EMBL" id="MFD0692093.1"/>
    </source>
</evidence>
<dbReference type="Proteomes" id="UP001597063">
    <property type="component" value="Unassembled WGS sequence"/>
</dbReference>
<dbReference type="RefSeq" id="WP_131759467.1">
    <property type="nucleotide sequence ID" value="NZ_CAACUY010000079.1"/>
</dbReference>
<dbReference type="InterPro" id="IPR046175">
    <property type="entry name" value="DUF6177"/>
</dbReference>
<evidence type="ECO:0000313" key="2">
    <source>
        <dbReference type="Proteomes" id="UP001597063"/>
    </source>
</evidence>
<dbReference type="Pfam" id="PF19674">
    <property type="entry name" value="DUF6177"/>
    <property type="match status" value="1"/>
</dbReference>
<reference evidence="2" key="1">
    <citation type="journal article" date="2019" name="Int. J. Syst. Evol. Microbiol.">
        <title>The Global Catalogue of Microorganisms (GCM) 10K type strain sequencing project: providing services to taxonomists for standard genome sequencing and annotation.</title>
        <authorList>
            <consortium name="The Broad Institute Genomics Platform"/>
            <consortium name="The Broad Institute Genome Sequencing Center for Infectious Disease"/>
            <person name="Wu L."/>
            <person name="Ma J."/>
        </authorList>
    </citation>
    <scope>NUCLEOTIDE SEQUENCE [LARGE SCALE GENOMIC DNA]</scope>
    <source>
        <strain evidence="2">JCM 9371</strain>
    </source>
</reference>
<protein>
    <submittedName>
        <fullName evidence="1">DUF6177 family protein</fullName>
    </submittedName>
</protein>
<keyword evidence="2" id="KW-1185">Reference proteome</keyword>
<proteinExistence type="predicted"/>
<gene>
    <name evidence="1" type="ORF">ACFQZM_46925</name>
</gene>
<accession>A0ABW2Y2S5</accession>
<comment type="caution">
    <text evidence="1">The sequence shown here is derived from an EMBL/GenBank/DDBJ whole genome shotgun (WGS) entry which is preliminary data.</text>
</comment>
<organism evidence="1 2">
    <name type="scientific">Actinomadura fibrosa</name>
    <dbReference type="NCBI Taxonomy" id="111802"/>
    <lineage>
        <taxon>Bacteria</taxon>
        <taxon>Bacillati</taxon>
        <taxon>Actinomycetota</taxon>
        <taxon>Actinomycetes</taxon>
        <taxon>Streptosporangiales</taxon>
        <taxon>Thermomonosporaceae</taxon>
        <taxon>Actinomadura</taxon>
    </lineage>
</organism>